<dbReference type="InterPro" id="IPR057207">
    <property type="entry name" value="FBXL15_LRR"/>
</dbReference>
<evidence type="ECO:0000259" key="1">
    <source>
        <dbReference type="Pfam" id="PF25372"/>
    </source>
</evidence>
<proteinExistence type="predicted"/>
<reference evidence="2" key="1">
    <citation type="submission" date="2015-12" db="EMBL/GenBank/DDBJ databases">
        <title>De novo transcriptome assembly of four potential Pierce s Disease insect vectors from Arizona vineyards.</title>
        <authorList>
            <person name="Tassone E.E."/>
        </authorList>
    </citation>
    <scope>NUCLEOTIDE SEQUENCE</scope>
</reference>
<dbReference type="InterPro" id="IPR032675">
    <property type="entry name" value="LRR_dom_sf"/>
</dbReference>
<dbReference type="InterPro" id="IPR006553">
    <property type="entry name" value="Leu-rich_rpt_Cys-con_subtyp"/>
</dbReference>
<dbReference type="SMART" id="SM00367">
    <property type="entry name" value="LRR_CC"/>
    <property type="match status" value="3"/>
</dbReference>
<dbReference type="EMBL" id="GEDC01024928">
    <property type="protein sequence ID" value="JAS12370.1"/>
    <property type="molecule type" value="Transcribed_RNA"/>
</dbReference>
<sequence length="246" mass="27907">MVQKLYSLAVTAIIKTGCLDPTLKTLPYDIKNDILKEATRRGRFSNLFCILHPKIEYINLNYGEIEEEQVKELYTCTKLKSLQMNPKYPKYYSHSTKVLIDLFKSCPCLTRLHIQRNNGITDAALYSLVKSCSKLEILDIGGCTKFTDCAMKDIGNLKYLKSICISKTNVSDEGLKHLSCGQNLTTLTEINLFNCLMITDIGVSYILENFRCLTNFDFCACPNVTGVAETLDNCKILLKNIRFTVY</sequence>
<dbReference type="GO" id="GO:0019005">
    <property type="term" value="C:SCF ubiquitin ligase complex"/>
    <property type="evidence" value="ECO:0007669"/>
    <property type="project" value="TreeGrafter"/>
</dbReference>
<organism evidence="2">
    <name type="scientific">Clastoptera arizonana</name>
    <name type="common">Arizona spittle bug</name>
    <dbReference type="NCBI Taxonomy" id="38151"/>
    <lineage>
        <taxon>Eukaryota</taxon>
        <taxon>Metazoa</taxon>
        <taxon>Ecdysozoa</taxon>
        <taxon>Arthropoda</taxon>
        <taxon>Hexapoda</taxon>
        <taxon>Insecta</taxon>
        <taxon>Pterygota</taxon>
        <taxon>Neoptera</taxon>
        <taxon>Paraneoptera</taxon>
        <taxon>Hemiptera</taxon>
        <taxon>Auchenorrhyncha</taxon>
        <taxon>Cercopoidea</taxon>
        <taxon>Clastopteridae</taxon>
        <taxon>Clastoptera</taxon>
    </lineage>
</organism>
<dbReference type="Pfam" id="PF25372">
    <property type="entry name" value="DUF7885"/>
    <property type="match status" value="1"/>
</dbReference>
<feature type="domain" description="F-box/LRR-repeat protein 15-like leucin rich repeat" evidence="1">
    <location>
        <begin position="73"/>
        <end position="228"/>
    </location>
</feature>
<dbReference type="SUPFAM" id="SSF52047">
    <property type="entry name" value="RNI-like"/>
    <property type="match status" value="1"/>
</dbReference>
<gene>
    <name evidence="2" type="ORF">g.2480</name>
</gene>
<protein>
    <recommendedName>
        <fullName evidence="1">F-box/LRR-repeat protein 15-like leucin rich repeat domain-containing protein</fullName>
    </recommendedName>
</protein>
<name>A0A1B6CG87_9HEMI</name>
<dbReference type="AlphaFoldDB" id="A0A1B6CG87"/>
<accession>A0A1B6CG87</accession>
<dbReference type="GO" id="GO:0031146">
    <property type="term" value="P:SCF-dependent proteasomal ubiquitin-dependent protein catabolic process"/>
    <property type="evidence" value="ECO:0007669"/>
    <property type="project" value="TreeGrafter"/>
</dbReference>
<dbReference type="Gene3D" id="3.80.10.10">
    <property type="entry name" value="Ribonuclease Inhibitor"/>
    <property type="match status" value="1"/>
</dbReference>
<dbReference type="PANTHER" id="PTHR13318">
    <property type="entry name" value="PARTNER OF PAIRED, ISOFORM B-RELATED"/>
    <property type="match status" value="1"/>
</dbReference>
<evidence type="ECO:0000313" key="2">
    <source>
        <dbReference type="EMBL" id="JAS12370.1"/>
    </source>
</evidence>